<dbReference type="Gene3D" id="1.20.1220.20">
    <property type="entry name" value="Uncharcterised protein PF01724"/>
    <property type="match status" value="1"/>
</dbReference>
<dbReference type="Proteomes" id="UP000003781">
    <property type="component" value="Unassembled WGS sequence"/>
</dbReference>
<reference evidence="1 2" key="1">
    <citation type="submission" date="2007-03" db="EMBL/GenBank/DDBJ databases">
        <authorList>
            <person name="Stal L."/>
            <person name="Ferriera S."/>
            <person name="Johnson J."/>
            <person name="Kravitz S."/>
            <person name="Beeson K."/>
            <person name="Sutton G."/>
            <person name="Rogers Y.-H."/>
            <person name="Friedman R."/>
            <person name="Frazier M."/>
            <person name="Venter J.C."/>
        </authorList>
    </citation>
    <scope>NUCLEOTIDE SEQUENCE [LARGE SCALE GENOMIC DNA]</scope>
    <source>
        <strain evidence="1 2">CCY0110</strain>
    </source>
</reference>
<dbReference type="EMBL" id="AAXW01000014">
    <property type="protein sequence ID" value="EAZ91315.1"/>
    <property type="molecule type" value="Genomic_DNA"/>
</dbReference>
<organism evidence="1 2">
    <name type="scientific">Crocosphaera chwakensis CCY0110</name>
    <dbReference type="NCBI Taxonomy" id="391612"/>
    <lineage>
        <taxon>Bacteria</taxon>
        <taxon>Bacillati</taxon>
        <taxon>Cyanobacteriota</taxon>
        <taxon>Cyanophyceae</taxon>
        <taxon>Oscillatoriophycideae</taxon>
        <taxon>Chroococcales</taxon>
        <taxon>Aphanothecaceae</taxon>
        <taxon>Crocosphaera</taxon>
        <taxon>Crocosphaera chwakensis</taxon>
    </lineage>
</organism>
<dbReference type="PANTHER" id="PTHR34235:SF3">
    <property type="entry name" value="SLR1203 PROTEIN"/>
    <property type="match status" value="1"/>
</dbReference>
<sequence>MSNQPIISSQKLDRIFDEGEEDIREYLDFSKAHRPGLEMTTLNETNLKNLYESDEHLWLEETIKLLKEKRLNDLDIEHLIEELESLGKRDKNRVSSFLEQIIRHLLLLQYWDAEKDRNNNHWRAEIQSFRTQLRKYLTTNLQNYLVEELDNIYNDALDYVQEKTGFTINFPKKCPYRFEELLNKKWFPSKD</sequence>
<dbReference type="PANTHER" id="PTHR34235">
    <property type="entry name" value="SLR1203 PROTEIN-RELATED"/>
    <property type="match status" value="1"/>
</dbReference>
<accession>A3IPX5</accession>
<protein>
    <recommendedName>
        <fullName evidence="3">DUF29 domain-containing protein</fullName>
    </recommendedName>
</protein>
<dbReference type="eggNOG" id="COG2442">
    <property type="taxonomic scope" value="Bacteria"/>
</dbReference>
<evidence type="ECO:0008006" key="3">
    <source>
        <dbReference type="Google" id="ProtNLM"/>
    </source>
</evidence>
<evidence type="ECO:0000313" key="1">
    <source>
        <dbReference type="EMBL" id="EAZ91315.1"/>
    </source>
</evidence>
<dbReference type="AlphaFoldDB" id="A3IPX5"/>
<evidence type="ECO:0000313" key="2">
    <source>
        <dbReference type="Proteomes" id="UP000003781"/>
    </source>
</evidence>
<proteinExistence type="predicted"/>
<name>A3IPX5_9CHRO</name>
<keyword evidence="2" id="KW-1185">Reference proteome</keyword>
<dbReference type="InterPro" id="IPR002636">
    <property type="entry name" value="DUF29"/>
</dbReference>
<comment type="caution">
    <text evidence="1">The sequence shown here is derived from an EMBL/GenBank/DDBJ whole genome shotgun (WGS) entry which is preliminary data.</text>
</comment>
<dbReference type="Pfam" id="PF01724">
    <property type="entry name" value="DUF29"/>
    <property type="match status" value="1"/>
</dbReference>
<gene>
    <name evidence="1" type="ORF">CY0110_05077</name>
</gene>